<keyword evidence="1" id="KW-0732">Signal</keyword>
<dbReference type="AlphaFoldDB" id="A0A841KHJ3"/>
<accession>A0A841KHJ3</accession>
<dbReference type="RefSeq" id="WP_052394527.1">
    <property type="nucleotide sequence ID" value="NZ_JACHET010000001.1"/>
</dbReference>
<evidence type="ECO:0000313" key="5">
    <source>
        <dbReference type="Proteomes" id="UP000560000"/>
    </source>
</evidence>
<dbReference type="CDD" id="cd12797">
    <property type="entry name" value="M23_peptidase"/>
    <property type="match status" value="1"/>
</dbReference>
<dbReference type="SUPFAM" id="SSF51261">
    <property type="entry name" value="Duplicated hybrid motif"/>
    <property type="match status" value="1"/>
</dbReference>
<keyword evidence="4" id="KW-0378">Hydrolase</keyword>
<feature type="region of interest" description="Disordered" evidence="2">
    <location>
        <begin position="37"/>
        <end position="58"/>
    </location>
</feature>
<evidence type="ECO:0000259" key="3">
    <source>
        <dbReference type="Pfam" id="PF01551"/>
    </source>
</evidence>
<dbReference type="Proteomes" id="UP000560000">
    <property type="component" value="Unassembled WGS sequence"/>
</dbReference>
<dbReference type="OrthoDB" id="9815245at2"/>
<reference evidence="4 5" key="1">
    <citation type="submission" date="2020-08" db="EMBL/GenBank/DDBJ databases">
        <title>Genomic Encyclopedia of Type Strains, Phase IV (KMG-IV): sequencing the most valuable type-strain genomes for metagenomic binning, comparative biology and taxonomic classification.</title>
        <authorList>
            <person name="Goeker M."/>
        </authorList>
    </citation>
    <scope>NUCLEOTIDE SEQUENCE [LARGE SCALE GENOMIC DNA]</scope>
    <source>
        <strain evidence="4 5">DSM 107085</strain>
    </source>
</reference>
<protein>
    <submittedName>
        <fullName evidence="4">Murein DD-endopeptidase MepM/ murein hydrolase activator NlpD</fullName>
    </submittedName>
</protein>
<dbReference type="InterPro" id="IPR050570">
    <property type="entry name" value="Cell_wall_metabolism_enzyme"/>
</dbReference>
<evidence type="ECO:0000256" key="1">
    <source>
        <dbReference type="ARBA" id="ARBA00022729"/>
    </source>
</evidence>
<evidence type="ECO:0000256" key="2">
    <source>
        <dbReference type="SAM" id="MobiDB-lite"/>
    </source>
</evidence>
<dbReference type="PANTHER" id="PTHR21666">
    <property type="entry name" value="PEPTIDASE-RELATED"/>
    <property type="match status" value="1"/>
</dbReference>
<dbReference type="EMBL" id="JACHET010000001">
    <property type="protein sequence ID" value="MBB6184622.1"/>
    <property type="molecule type" value="Genomic_DNA"/>
</dbReference>
<sequence>MKSVSLPLFLSLPLLSLLSIAAVLASLRTRVAHLHDASPRTAMRHRPAPPPGPFRQTGAPRLPQTDIAAQHAGVPDAATRVAAVPPSTTAPTPRPTLTTVHAIRTQLRHRDVRATTIAAALTYMERYWTHAGHLPRHAAVNIVSGKLDATGGDPYIGLVMHERTHDRRVFLVRARQHGLLLADARGRMLQMIDLNAPLRHTRISSGWGWRKQPVLGWREFHKGIDYAAPIGTPVRAAMAGTVDMARWHGNYGKLVEIRHGDHLVTRYGHLSRFARGLHNGSHVRRGQVIGYVGVTGLATGPHLYFELWRRGRRIDPLRTALVRIRPSTPLHERLLAWVRSHHPQHPAPMLAAP</sequence>
<comment type="caution">
    <text evidence="4">The sequence shown here is derived from an EMBL/GenBank/DDBJ whole genome shotgun (WGS) entry which is preliminary data.</text>
</comment>
<dbReference type="InterPro" id="IPR016047">
    <property type="entry name" value="M23ase_b-sheet_dom"/>
</dbReference>
<feature type="domain" description="M23ase beta-sheet core" evidence="3">
    <location>
        <begin position="220"/>
        <end position="316"/>
    </location>
</feature>
<dbReference type="PANTHER" id="PTHR21666:SF289">
    <property type="entry name" value="L-ALA--D-GLU ENDOPEPTIDASE"/>
    <property type="match status" value="1"/>
</dbReference>
<dbReference type="GO" id="GO:0004222">
    <property type="term" value="F:metalloendopeptidase activity"/>
    <property type="evidence" value="ECO:0007669"/>
    <property type="project" value="TreeGrafter"/>
</dbReference>
<dbReference type="InterPro" id="IPR011055">
    <property type="entry name" value="Dup_hybrid_motif"/>
</dbReference>
<dbReference type="Gene3D" id="2.70.70.10">
    <property type="entry name" value="Glucose Permease (Domain IIA)"/>
    <property type="match status" value="1"/>
</dbReference>
<evidence type="ECO:0000313" key="4">
    <source>
        <dbReference type="EMBL" id="MBB6184622.1"/>
    </source>
</evidence>
<dbReference type="Pfam" id="PF01551">
    <property type="entry name" value="Peptidase_M23"/>
    <property type="match status" value="1"/>
</dbReference>
<name>A0A841KHJ3_9GAMM</name>
<gene>
    <name evidence="4" type="ORF">HNQ86_001967</name>
</gene>
<organism evidence="4 5">
    <name type="scientific">Oleiagrimonas soli</name>
    <dbReference type="NCBI Taxonomy" id="1543381"/>
    <lineage>
        <taxon>Bacteria</taxon>
        <taxon>Pseudomonadati</taxon>
        <taxon>Pseudomonadota</taxon>
        <taxon>Gammaproteobacteria</taxon>
        <taxon>Lysobacterales</taxon>
        <taxon>Rhodanobacteraceae</taxon>
        <taxon>Oleiagrimonas</taxon>
    </lineage>
</organism>
<proteinExistence type="predicted"/>